<accession>A0ABQ8DPG9</accession>
<protein>
    <submittedName>
        <fullName evidence="1">Uncharacterized protein</fullName>
    </submittedName>
</protein>
<dbReference type="Proteomes" id="UP000824890">
    <property type="component" value="Unassembled WGS sequence"/>
</dbReference>
<comment type="caution">
    <text evidence="1">The sequence shown here is derived from an EMBL/GenBank/DDBJ whole genome shotgun (WGS) entry which is preliminary data.</text>
</comment>
<evidence type="ECO:0000313" key="1">
    <source>
        <dbReference type="EMBL" id="KAH0930623.1"/>
    </source>
</evidence>
<sequence length="69" mass="7875">MDKDKKVEGYIQNLAYYKDVKNNIRWKVTSLNDIYNKRCSSSRCRKTCGSSHVCTGGSDSVNILRLTLV</sequence>
<feature type="non-terminal residue" evidence="1">
    <location>
        <position position="69"/>
    </location>
</feature>
<keyword evidence="2" id="KW-1185">Reference proteome</keyword>
<organism evidence="1 2">
    <name type="scientific">Brassica napus</name>
    <name type="common">Rape</name>
    <dbReference type="NCBI Taxonomy" id="3708"/>
    <lineage>
        <taxon>Eukaryota</taxon>
        <taxon>Viridiplantae</taxon>
        <taxon>Streptophyta</taxon>
        <taxon>Embryophyta</taxon>
        <taxon>Tracheophyta</taxon>
        <taxon>Spermatophyta</taxon>
        <taxon>Magnoliopsida</taxon>
        <taxon>eudicotyledons</taxon>
        <taxon>Gunneridae</taxon>
        <taxon>Pentapetalae</taxon>
        <taxon>rosids</taxon>
        <taxon>malvids</taxon>
        <taxon>Brassicales</taxon>
        <taxon>Brassicaceae</taxon>
        <taxon>Brassiceae</taxon>
        <taxon>Brassica</taxon>
    </lineage>
</organism>
<evidence type="ECO:0000313" key="2">
    <source>
        <dbReference type="Proteomes" id="UP000824890"/>
    </source>
</evidence>
<gene>
    <name evidence="1" type="ORF">HID58_016350</name>
</gene>
<name>A0ABQ8DPG9_BRANA</name>
<dbReference type="EMBL" id="JAGKQM010000004">
    <property type="protein sequence ID" value="KAH0930623.1"/>
    <property type="molecule type" value="Genomic_DNA"/>
</dbReference>
<proteinExistence type="predicted"/>
<reference evidence="1 2" key="1">
    <citation type="submission" date="2021-05" db="EMBL/GenBank/DDBJ databases">
        <title>Genome Assembly of Synthetic Allotetraploid Brassica napus Reveals Homoeologous Exchanges between Subgenomes.</title>
        <authorList>
            <person name="Davis J.T."/>
        </authorList>
    </citation>
    <scope>NUCLEOTIDE SEQUENCE [LARGE SCALE GENOMIC DNA]</scope>
    <source>
        <strain evidence="2">cv. Da-Ae</strain>
        <tissue evidence="1">Seedling</tissue>
    </source>
</reference>